<comment type="caution">
    <text evidence="6">The sequence shown here is derived from an EMBL/GenBank/DDBJ whole genome shotgun (WGS) entry which is preliminary data.</text>
</comment>
<dbReference type="InterPro" id="IPR050186">
    <property type="entry name" value="TPT_transporter"/>
</dbReference>
<sequence>MEPRVKMLVALYCIGSSAMLVINKGAVTLMPQPLVLLALQLFATCLLAIGLHLSGSAVIKLVPRRDVARGYFAVAVVFLATLYSNMMILEEAGVEMFIVLRSCTPFAVCILDFAFLGRELPNLRSAFSLVATFCCCSGYIMLKETLGNSWNSDSIFWCCVWYAIFVFDQIFIKLIVDRFPANGWERTLYQNAFALGLAATWMAMRPPELTIPNSIESGTVFAASMVFASCICGAVLSYAVMSLRGEVSATMFTMLGIGCKMFSILLNEIFINTERHFTQLGLVALAILTSASYEQAPKRGSSKSLAPGA</sequence>
<dbReference type="AlphaFoldDB" id="A0AAE0BLQ7"/>
<keyword evidence="3 5" id="KW-1133">Transmembrane helix</keyword>
<dbReference type="PANTHER" id="PTHR11132">
    <property type="entry name" value="SOLUTE CARRIER FAMILY 35"/>
    <property type="match status" value="1"/>
</dbReference>
<keyword evidence="4 5" id="KW-0472">Membrane</keyword>
<feature type="transmembrane region" description="Helical" evidence="5">
    <location>
        <begin position="33"/>
        <end position="59"/>
    </location>
</feature>
<evidence type="ECO:0000313" key="7">
    <source>
        <dbReference type="Proteomes" id="UP001190700"/>
    </source>
</evidence>
<gene>
    <name evidence="6" type="ORF">CYMTET_51102</name>
</gene>
<accession>A0AAE0BLQ7</accession>
<feature type="transmembrane region" description="Helical" evidence="5">
    <location>
        <begin position="252"/>
        <end position="271"/>
    </location>
</feature>
<dbReference type="Proteomes" id="UP001190700">
    <property type="component" value="Unassembled WGS sequence"/>
</dbReference>
<feature type="transmembrane region" description="Helical" evidence="5">
    <location>
        <begin position="123"/>
        <end position="142"/>
    </location>
</feature>
<keyword evidence="2 5" id="KW-0812">Transmembrane</keyword>
<protein>
    <submittedName>
        <fullName evidence="6">Uncharacterized protein</fullName>
    </submittedName>
</protein>
<feature type="transmembrane region" description="Helical" evidence="5">
    <location>
        <begin position="71"/>
        <end position="88"/>
    </location>
</feature>
<name>A0AAE0BLQ7_9CHLO</name>
<feature type="transmembrane region" description="Helical" evidence="5">
    <location>
        <begin position="154"/>
        <end position="176"/>
    </location>
</feature>
<reference evidence="6 7" key="1">
    <citation type="journal article" date="2015" name="Genome Biol. Evol.">
        <title>Comparative Genomics of a Bacterivorous Green Alga Reveals Evolutionary Causalities and Consequences of Phago-Mixotrophic Mode of Nutrition.</title>
        <authorList>
            <person name="Burns J.A."/>
            <person name="Paasch A."/>
            <person name="Narechania A."/>
            <person name="Kim E."/>
        </authorList>
    </citation>
    <scope>NUCLEOTIDE SEQUENCE [LARGE SCALE GENOMIC DNA]</scope>
    <source>
        <strain evidence="6 7">PLY_AMNH</strain>
    </source>
</reference>
<dbReference type="GO" id="GO:0016020">
    <property type="term" value="C:membrane"/>
    <property type="evidence" value="ECO:0007669"/>
    <property type="project" value="UniProtKB-SubCell"/>
</dbReference>
<evidence type="ECO:0000256" key="4">
    <source>
        <dbReference type="ARBA" id="ARBA00023136"/>
    </source>
</evidence>
<evidence type="ECO:0000256" key="2">
    <source>
        <dbReference type="ARBA" id="ARBA00022692"/>
    </source>
</evidence>
<evidence type="ECO:0000256" key="3">
    <source>
        <dbReference type="ARBA" id="ARBA00022989"/>
    </source>
</evidence>
<keyword evidence="7" id="KW-1185">Reference proteome</keyword>
<feature type="transmembrane region" description="Helical" evidence="5">
    <location>
        <begin position="188"/>
        <end position="204"/>
    </location>
</feature>
<feature type="transmembrane region" description="Helical" evidence="5">
    <location>
        <begin position="7"/>
        <end position="27"/>
    </location>
</feature>
<evidence type="ECO:0000313" key="6">
    <source>
        <dbReference type="EMBL" id="KAK3238933.1"/>
    </source>
</evidence>
<evidence type="ECO:0000256" key="1">
    <source>
        <dbReference type="ARBA" id="ARBA00004141"/>
    </source>
</evidence>
<organism evidence="6 7">
    <name type="scientific">Cymbomonas tetramitiformis</name>
    <dbReference type="NCBI Taxonomy" id="36881"/>
    <lineage>
        <taxon>Eukaryota</taxon>
        <taxon>Viridiplantae</taxon>
        <taxon>Chlorophyta</taxon>
        <taxon>Pyramimonadophyceae</taxon>
        <taxon>Pyramimonadales</taxon>
        <taxon>Pyramimonadaceae</taxon>
        <taxon>Cymbomonas</taxon>
    </lineage>
</organism>
<evidence type="ECO:0000256" key="5">
    <source>
        <dbReference type="SAM" id="Phobius"/>
    </source>
</evidence>
<proteinExistence type="predicted"/>
<dbReference type="EMBL" id="LGRX02034070">
    <property type="protein sequence ID" value="KAK3238933.1"/>
    <property type="molecule type" value="Genomic_DNA"/>
</dbReference>
<comment type="subcellular location">
    <subcellularLocation>
        <location evidence="1">Membrane</location>
        <topology evidence="1">Multi-pass membrane protein</topology>
    </subcellularLocation>
</comment>
<feature type="transmembrane region" description="Helical" evidence="5">
    <location>
        <begin position="219"/>
        <end position="240"/>
    </location>
</feature>